<dbReference type="Pfam" id="PF21725">
    <property type="entry name" value="T7SS_signal"/>
    <property type="match status" value="1"/>
</dbReference>
<feature type="compositionally biased region" description="Basic and acidic residues" evidence="1">
    <location>
        <begin position="102"/>
        <end position="134"/>
    </location>
</feature>
<feature type="compositionally biased region" description="Basic and acidic residues" evidence="1">
    <location>
        <begin position="412"/>
        <end position="421"/>
    </location>
</feature>
<dbReference type="RefSeq" id="WP_344685053.1">
    <property type="nucleotide sequence ID" value="NZ_BAAAUX010000028.1"/>
</dbReference>
<dbReference type="Gene3D" id="3.90.176.10">
    <property type="entry name" value="Toxin ADP-ribosyltransferase, Chain A, domain 1"/>
    <property type="match status" value="1"/>
</dbReference>
<feature type="compositionally biased region" description="Basic and acidic residues" evidence="1">
    <location>
        <begin position="357"/>
        <end position="370"/>
    </location>
</feature>
<proteinExistence type="predicted"/>
<comment type="caution">
    <text evidence="3">The sequence shown here is derived from an EMBL/GenBank/DDBJ whole genome shotgun (WGS) entry which is preliminary data.</text>
</comment>
<protein>
    <recommendedName>
        <fullName evidence="2">Putative T7SS secretion signal domain-containing protein</fullName>
    </recommendedName>
</protein>
<sequence length="639" mass="70145">MAPDPKTVVPGDVAAIDETVTTMTRLAAAFEKSGQAFKRINASGWTGPTADAFREYFQQEPPKWLRAADAFEEGGSALRRYRDVLAWAQDQAEQACAEIERAERATEQAAARHDAAASPEPFRDPGADARDRAMSKLADATKQVDQAARQAAAALRSAAEKAPPEPGMLTVLGSSAWDSLENLGETVGNFWKGSVDGTLSLIQQLRDVTPFDPYNLTHPDEYVGRIGEKVSGLLSLGKSFVTDPAGTTSALANAGITSFTQDPAGFVGKLMPEAALGLATGGGSTTGGILRHLGGDLPDLGKVAGKIDPPKPEKPMTPWGDGDVPIQPSSRSLPEPPGPQPPSRPLPEPGPQPPRPDVPEPSHKPDDEPRPTYQRQAPHERFADDLDPWEDIEGDNRPTTREAPEPPAQHQDTPEAHRDEPSDPAPARAPEEPRHELADDDRQAYRERVEARAGGDFDDLVGKLRAEHPELSHLDDEKAMGLRRYVGEDANTLNHVLREGDAMDQDYMRPDVNVLRSALDEMPHVDTKDVPRAYRDIGLSERELAQVLERYRPGEAVEEPAFTSASKDIPPDHFREHGSDRPHKVRFIIDDPQHARDIEATNPKEREVLWQDHNRFLVQDLQEVGDMLYIVMRDLGQRS</sequence>
<dbReference type="Proteomes" id="UP001500979">
    <property type="component" value="Unassembled WGS sequence"/>
</dbReference>
<dbReference type="PROSITE" id="PS51996">
    <property type="entry name" value="TR_MART"/>
    <property type="match status" value="1"/>
</dbReference>
<evidence type="ECO:0000259" key="2">
    <source>
        <dbReference type="Pfam" id="PF21725"/>
    </source>
</evidence>
<feature type="compositionally biased region" description="Pro residues" evidence="1">
    <location>
        <begin position="334"/>
        <end position="356"/>
    </location>
</feature>
<feature type="compositionally biased region" description="Basic and acidic residues" evidence="1">
    <location>
        <begin position="394"/>
        <end position="404"/>
    </location>
</feature>
<dbReference type="SUPFAM" id="SSF56399">
    <property type="entry name" value="ADP-ribosylation"/>
    <property type="match status" value="1"/>
</dbReference>
<name>A0ABN3VM34_9PSEU</name>
<keyword evidence="4" id="KW-1185">Reference proteome</keyword>
<accession>A0ABN3VM34</accession>
<feature type="domain" description="Putative T7SS secretion signal" evidence="2">
    <location>
        <begin position="4"/>
        <end position="166"/>
    </location>
</feature>
<feature type="region of interest" description="Disordered" evidence="1">
    <location>
        <begin position="296"/>
        <end position="455"/>
    </location>
</feature>
<evidence type="ECO:0000313" key="3">
    <source>
        <dbReference type="EMBL" id="GAA2814563.1"/>
    </source>
</evidence>
<dbReference type="InterPro" id="IPR049082">
    <property type="entry name" value="T7SS_signal"/>
</dbReference>
<organism evidence="3 4">
    <name type="scientific">Saccharopolyspora taberi</name>
    <dbReference type="NCBI Taxonomy" id="60895"/>
    <lineage>
        <taxon>Bacteria</taxon>
        <taxon>Bacillati</taxon>
        <taxon>Actinomycetota</taxon>
        <taxon>Actinomycetes</taxon>
        <taxon>Pseudonocardiales</taxon>
        <taxon>Pseudonocardiaceae</taxon>
        <taxon>Saccharopolyspora</taxon>
    </lineage>
</organism>
<evidence type="ECO:0000313" key="4">
    <source>
        <dbReference type="Proteomes" id="UP001500979"/>
    </source>
</evidence>
<gene>
    <name evidence="3" type="ORF">GCM10010470_57530</name>
</gene>
<feature type="region of interest" description="Disordered" evidence="1">
    <location>
        <begin position="102"/>
        <end position="137"/>
    </location>
</feature>
<evidence type="ECO:0000256" key="1">
    <source>
        <dbReference type="SAM" id="MobiDB-lite"/>
    </source>
</evidence>
<feature type="compositionally biased region" description="Basic and acidic residues" evidence="1">
    <location>
        <begin position="429"/>
        <end position="455"/>
    </location>
</feature>
<reference evidence="3 4" key="1">
    <citation type="journal article" date="2019" name="Int. J. Syst. Evol. Microbiol.">
        <title>The Global Catalogue of Microorganisms (GCM) 10K type strain sequencing project: providing services to taxonomists for standard genome sequencing and annotation.</title>
        <authorList>
            <consortium name="The Broad Institute Genomics Platform"/>
            <consortium name="The Broad Institute Genome Sequencing Center for Infectious Disease"/>
            <person name="Wu L."/>
            <person name="Ma J."/>
        </authorList>
    </citation>
    <scope>NUCLEOTIDE SEQUENCE [LARGE SCALE GENOMIC DNA]</scope>
    <source>
        <strain evidence="3 4">JCM 9383</strain>
    </source>
</reference>
<dbReference type="EMBL" id="BAAAUX010000028">
    <property type="protein sequence ID" value="GAA2814563.1"/>
    <property type="molecule type" value="Genomic_DNA"/>
</dbReference>